<comment type="caution">
    <text evidence="2">The sequence shown here is derived from an EMBL/GenBank/DDBJ whole genome shotgun (WGS) entry which is preliminary data.</text>
</comment>
<reference evidence="2 3" key="1">
    <citation type="journal article" date="2024" name="Ann. Entomol. Soc. Am.">
        <title>Genomic analyses of the southern and eastern yellowjacket wasps (Hymenoptera: Vespidae) reveal evolutionary signatures of social life.</title>
        <authorList>
            <person name="Catto M.A."/>
            <person name="Caine P.B."/>
            <person name="Orr S.E."/>
            <person name="Hunt B.G."/>
            <person name="Goodisman M.A.D."/>
        </authorList>
    </citation>
    <scope>NUCLEOTIDE SEQUENCE [LARGE SCALE GENOMIC DNA]</scope>
    <source>
        <strain evidence="2">232</strain>
        <tissue evidence="2">Head and thorax</tissue>
    </source>
</reference>
<dbReference type="AlphaFoldDB" id="A0ABD2CQS3"/>
<dbReference type="Proteomes" id="UP001607303">
    <property type="component" value="Unassembled WGS sequence"/>
</dbReference>
<keyword evidence="3" id="KW-1185">Reference proteome</keyword>
<proteinExistence type="predicted"/>
<feature type="compositionally biased region" description="Basic and acidic residues" evidence="1">
    <location>
        <begin position="114"/>
        <end position="132"/>
    </location>
</feature>
<feature type="compositionally biased region" description="Acidic residues" evidence="1">
    <location>
        <begin position="80"/>
        <end position="106"/>
    </location>
</feature>
<protein>
    <submittedName>
        <fullName evidence="2">Uncharacterized protein</fullName>
    </submittedName>
</protein>
<gene>
    <name evidence="2" type="ORF">V1477_004148</name>
</gene>
<feature type="region of interest" description="Disordered" evidence="1">
    <location>
        <begin position="72"/>
        <end position="132"/>
    </location>
</feature>
<dbReference type="EMBL" id="JAYRBN010000035">
    <property type="protein sequence ID" value="KAL2747456.1"/>
    <property type="molecule type" value="Genomic_DNA"/>
</dbReference>
<name>A0ABD2CQS3_VESMC</name>
<evidence type="ECO:0000256" key="1">
    <source>
        <dbReference type="SAM" id="MobiDB-lite"/>
    </source>
</evidence>
<evidence type="ECO:0000313" key="2">
    <source>
        <dbReference type="EMBL" id="KAL2747456.1"/>
    </source>
</evidence>
<sequence>MTTGLPLLEQRSHLLRKVLRDRSTVASGWGTVICIIHQLERQIRATCPPSSTWEFRVGDVVGEWRRFFEGDTTNRVSGTIEEEEGEQEEQEKEEKEEEEEEEEEEEVLRRIRVRNREESPEDVERRAAPESW</sequence>
<organism evidence="2 3">
    <name type="scientific">Vespula maculifrons</name>
    <name type="common">Eastern yellow jacket</name>
    <name type="synonym">Wasp</name>
    <dbReference type="NCBI Taxonomy" id="7453"/>
    <lineage>
        <taxon>Eukaryota</taxon>
        <taxon>Metazoa</taxon>
        <taxon>Ecdysozoa</taxon>
        <taxon>Arthropoda</taxon>
        <taxon>Hexapoda</taxon>
        <taxon>Insecta</taxon>
        <taxon>Pterygota</taxon>
        <taxon>Neoptera</taxon>
        <taxon>Endopterygota</taxon>
        <taxon>Hymenoptera</taxon>
        <taxon>Apocrita</taxon>
        <taxon>Aculeata</taxon>
        <taxon>Vespoidea</taxon>
        <taxon>Vespidae</taxon>
        <taxon>Vespinae</taxon>
        <taxon>Vespula</taxon>
    </lineage>
</organism>
<accession>A0ABD2CQS3</accession>
<evidence type="ECO:0000313" key="3">
    <source>
        <dbReference type="Proteomes" id="UP001607303"/>
    </source>
</evidence>